<dbReference type="GO" id="GO:0000287">
    <property type="term" value="F:magnesium ion binding"/>
    <property type="evidence" value="ECO:0007669"/>
    <property type="project" value="UniProtKB-UniRule"/>
</dbReference>
<evidence type="ECO:0000256" key="6">
    <source>
        <dbReference type="ARBA" id="ARBA00022977"/>
    </source>
</evidence>
<dbReference type="InterPro" id="IPR034291">
    <property type="entry name" value="TMP_synthase"/>
</dbReference>
<dbReference type="KEGG" id="serw:FY030_06180"/>
<protein>
    <recommendedName>
        <fullName evidence="10">Thiamine-phosphate synthase</fullName>
        <shortName evidence="10">TP synthase</shortName>
        <shortName evidence="10">TPS</shortName>
        <ecNumber evidence="10">2.5.1.3</ecNumber>
    </recommendedName>
    <alternativeName>
        <fullName evidence="10">Thiamine-phosphate pyrophosphorylase</fullName>
        <shortName evidence="10">TMP pyrophosphorylase</shortName>
        <shortName evidence="10">TMP-PPase</shortName>
    </alternativeName>
</protein>
<dbReference type="AlphaFoldDB" id="A0A5J6V4X7"/>
<feature type="binding site" evidence="10">
    <location>
        <begin position="148"/>
        <end position="150"/>
    </location>
    <ligand>
        <name>2-[(2R,5Z)-2-carboxy-4-methylthiazol-5(2H)-ylidene]ethyl phosphate</name>
        <dbReference type="ChEBI" id="CHEBI:62899"/>
    </ligand>
</feature>
<dbReference type="Gene3D" id="3.20.20.70">
    <property type="entry name" value="Aldolase class I"/>
    <property type="match status" value="1"/>
</dbReference>
<evidence type="ECO:0000256" key="11">
    <source>
        <dbReference type="RuleBase" id="RU003826"/>
    </source>
</evidence>
<comment type="function">
    <text evidence="1 10">Condenses 4-methyl-5-(beta-hydroxyethyl)thiazole monophosphate (THZ-P) and 2-methyl-4-amino-5-hydroxymethyl pyrimidine pyrophosphate (HMP-PP) to form thiamine monophosphate (TMP).</text>
</comment>
<keyword evidence="15" id="KW-1185">Reference proteome</keyword>
<dbReference type="InterPro" id="IPR022998">
    <property type="entry name" value="ThiamineP_synth_TenI"/>
</dbReference>
<organism evidence="14 15">
    <name type="scientific">Ornithinimicrobium pratense</name>
    <dbReference type="NCBI Taxonomy" id="2593973"/>
    <lineage>
        <taxon>Bacteria</taxon>
        <taxon>Bacillati</taxon>
        <taxon>Actinomycetota</taxon>
        <taxon>Actinomycetes</taxon>
        <taxon>Micrococcales</taxon>
        <taxon>Ornithinimicrobiaceae</taxon>
        <taxon>Ornithinimicrobium</taxon>
    </lineage>
</organism>
<gene>
    <name evidence="10 14" type="primary">thiE</name>
    <name evidence="14" type="ORF">FY030_06180</name>
</gene>
<feature type="binding site" evidence="10">
    <location>
        <position position="182"/>
    </location>
    <ligand>
        <name>2-[(2R,5Z)-2-carboxy-4-methylthiazol-5(2H)-ylidene]ethyl phosphate</name>
        <dbReference type="ChEBI" id="CHEBI:62899"/>
    </ligand>
</feature>
<comment type="catalytic activity">
    <reaction evidence="9 10 11">
        <text>2-[(2R,5Z)-2-carboxy-4-methylthiazol-5(2H)-ylidene]ethyl phosphate + 4-amino-2-methyl-5-(diphosphooxymethyl)pyrimidine + 2 H(+) = thiamine phosphate + CO2 + diphosphate</text>
        <dbReference type="Rhea" id="RHEA:47844"/>
        <dbReference type="ChEBI" id="CHEBI:15378"/>
        <dbReference type="ChEBI" id="CHEBI:16526"/>
        <dbReference type="ChEBI" id="CHEBI:33019"/>
        <dbReference type="ChEBI" id="CHEBI:37575"/>
        <dbReference type="ChEBI" id="CHEBI:57841"/>
        <dbReference type="ChEBI" id="CHEBI:62899"/>
        <dbReference type="EC" id="2.5.1.3"/>
    </reaction>
</comment>
<evidence type="ECO:0000256" key="4">
    <source>
        <dbReference type="ARBA" id="ARBA00022723"/>
    </source>
</evidence>
<dbReference type="HAMAP" id="MF_00097">
    <property type="entry name" value="TMP_synthase"/>
    <property type="match status" value="1"/>
</dbReference>
<evidence type="ECO:0000256" key="9">
    <source>
        <dbReference type="ARBA" id="ARBA00047883"/>
    </source>
</evidence>
<dbReference type="Proteomes" id="UP000326546">
    <property type="component" value="Chromosome"/>
</dbReference>
<comment type="catalytic activity">
    <reaction evidence="8 10 11">
        <text>2-(2-carboxy-4-methylthiazol-5-yl)ethyl phosphate + 4-amino-2-methyl-5-(diphosphooxymethyl)pyrimidine + 2 H(+) = thiamine phosphate + CO2 + diphosphate</text>
        <dbReference type="Rhea" id="RHEA:47848"/>
        <dbReference type="ChEBI" id="CHEBI:15378"/>
        <dbReference type="ChEBI" id="CHEBI:16526"/>
        <dbReference type="ChEBI" id="CHEBI:33019"/>
        <dbReference type="ChEBI" id="CHEBI:37575"/>
        <dbReference type="ChEBI" id="CHEBI:57841"/>
        <dbReference type="ChEBI" id="CHEBI:62890"/>
        <dbReference type="EC" id="2.5.1.3"/>
    </reaction>
</comment>
<dbReference type="UniPathway" id="UPA00060">
    <property type="reaction ID" value="UER00141"/>
</dbReference>
<evidence type="ECO:0000259" key="13">
    <source>
        <dbReference type="Pfam" id="PF02581"/>
    </source>
</evidence>
<keyword evidence="4 10" id="KW-0479">Metal-binding</keyword>
<reference evidence="14 15" key="1">
    <citation type="submission" date="2019-09" db="EMBL/GenBank/DDBJ databases">
        <title>Serinicoccus pratensis sp. nov., isolated from meadow soil.</title>
        <authorList>
            <person name="Zhang W."/>
        </authorList>
    </citation>
    <scope>NUCLEOTIDE SEQUENCE [LARGE SCALE GENOMIC DNA]</scope>
    <source>
        <strain evidence="14 15">W204</strain>
    </source>
</reference>
<feature type="binding site" evidence="10">
    <location>
        <position position="119"/>
    </location>
    <ligand>
        <name>4-amino-2-methyl-5-(diphosphooxymethyl)pyrimidine</name>
        <dbReference type="ChEBI" id="CHEBI:57841"/>
    </ligand>
</feature>
<feature type="binding site" evidence="10">
    <location>
        <begin position="202"/>
        <end position="203"/>
    </location>
    <ligand>
        <name>2-[(2R,5Z)-2-carboxy-4-methylthiazol-5(2H)-ylidene]ethyl phosphate</name>
        <dbReference type="ChEBI" id="CHEBI:62899"/>
    </ligand>
</feature>
<name>A0A5J6V4X7_9MICO</name>
<evidence type="ECO:0000256" key="10">
    <source>
        <dbReference type="HAMAP-Rule" id="MF_00097"/>
    </source>
</evidence>
<feature type="binding site" evidence="10">
    <location>
        <position position="151"/>
    </location>
    <ligand>
        <name>4-amino-2-methyl-5-(diphosphooxymethyl)pyrimidine</name>
        <dbReference type="ChEBI" id="CHEBI:57841"/>
    </ligand>
</feature>
<comment type="catalytic activity">
    <reaction evidence="7 10 11">
        <text>4-methyl-5-(2-phosphooxyethyl)-thiazole + 4-amino-2-methyl-5-(diphosphooxymethyl)pyrimidine + H(+) = thiamine phosphate + diphosphate</text>
        <dbReference type="Rhea" id="RHEA:22328"/>
        <dbReference type="ChEBI" id="CHEBI:15378"/>
        <dbReference type="ChEBI" id="CHEBI:33019"/>
        <dbReference type="ChEBI" id="CHEBI:37575"/>
        <dbReference type="ChEBI" id="CHEBI:57841"/>
        <dbReference type="ChEBI" id="CHEBI:58296"/>
        <dbReference type="EC" id="2.5.1.3"/>
    </reaction>
</comment>
<proteinExistence type="inferred from homology"/>
<comment type="caution">
    <text evidence="10">Lacks conserved residue(s) required for the propagation of feature annotation.</text>
</comment>
<accession>A0A5J6V4X7</accession>
<comment type="cofactor">
    <cofactor evidence="10">
        <name>Mg(2+)</name>
        <dbReference type="ChEBI" id="CHEBI:18420"/>
    </cofactor>
    <text evidence="10">Binds 1 Mg(2+) ion per subunit.</text>
</comment>
<sequence>MTLGVQSRPAPRPLDLRLYLVTDTVMTAPHGLISTIRAAVAGGATVVQLRDPDASDDEFVALGRMVQVCLRDSGVPLIINDRVHLVGEIGADGAHVGQDDLDPLAAREQLGGSAYLGLSCTTAEEVRAAAALPPGTVDYLGLGPVRATATKPDHAAPLGPDKVCSLADLAAAAALPSVAIGGIDIAVAGRLRGSALGGIAVVSAVCAAPDPETASRELRSLWDAHPVPS</sequence>
<dbReference type="PANTHER" id="PTHR20857:SF15">
    <property type="entry name" value="THIAMINE-PHOSPHATE SYNTHASE"/>
    <property type="match status" value="1"/>
</dbReference>
<dbReference type="RefSeq" id="WP_158060742.1">
    <property type="nucleotide sequence ID" value="NZ_CP044427.1"/>
</dbReference>
<dbReference type="Pfam" id="PF02581">
    <property type="entry name" value="TMP-TENI"/>
    <property type="match status" value="1"/>
</dbReference>
<feature type="binding site" evidence="10">
    <location>
        <position position="80"/>
    </location>
    <ligand>
        <name>4-amino-2-methyl-5-(diphosphooxymethyl)pyrimidine</name>
        <dbReference type="ChEBI" id="CHEBI:57841"/>
    </ligand>
</feature>
<dbReference type="GO" id="GO:0009229">
    <property type="term" value="P:thiamine diphosphate biosynthetic process"/>
    <property type="evidence" value="ECO:0007669"/>
    <property type="project" value="UniProtKB-UniRule"/>
</dbReference>
<dbReference type="OrthoDB" id="3243336at2"/>
<comment type="similarity">
    <text evidence="10 11">Belongs to the thiamine-phosphate synthase family.</text>
</comment>
<dbReference type="GO" id="GO:0009228">
    <property type="term" value="P:thiamine biosynthetic process"/>
    <property type="evidence" value="ECO:0007669"/>
    <property type="project" value="UniProtKB-KW"/>
</dbReference>
<dbReference type="InterPro" id="IPR036206">
    <property type="entry name" value="ThiamineP_synth_sf"/>
</dbReference>
<evidence type="ECO:0000256" key="1">
    <source>
        <dbReference type="ARBA" id="ARBA00003814"/>
    </source>
</evidence>
<dbReference type="EC" id="2.5.1.3" evidence="10"/>
<comment type="pathway">
    <text evidence="2 10 12">Cofactor biosynthesis; thiamine diphosphate biosynthesis; thiamine phosphate from 4-amino-2-methyl-5-diphosphomethylpyrimidine and 4-methyl-5-(2-phosphoethyl)-thiazole: step 1/1.</text>
</comment>
<dbReference type="SUPFAM" id="SSF51391">
    <property type="entry name" value="Thiamin phosphate synthase"/>
    <property type="match status" value="1"/>
</dbReference>
<dbReference type="EMBL" id="CP044427">
    <property type="protein sequence ID" value="QFG68354.1"/>
    <property type="molecule type" value="Genomic_DNA"/>
</dbReference>
<keyword evidence="5 10" id="KW-0460">Magnesium</keyword>
<feature type="binding site" evidence="10">
    <location>
        <position position="100"/>
    </location>
    <ligand>
        <name>Mg(2+)</name>
        <dbReference type="ChEBI" id="CHEBI:18420"/>
    </ligand>
</feature>
<keyword evidence="3 10" id="KW-0808">Transferase</keyword>
<feature type="binding site" evidence="10">
    <location>
        <position position="81"/>
    </location>
    <ligand>
        <name>Mg(2+)</name>
        <dbReference type="ChEBI" id="CHEBI:18420"/>
    </ligand>
</feature>
<evidence type="ECO:0000256" key="8">
    <source>
        <dbReference type="ARBA" id="ARBA00047851"/>
    </source>
</evidence>
<dbReference type="InterPro" id="IPR013785">
    <property type="entry name" value="Aldolase_TIM"/>
</dbReference>
<dbReference type="GO" id="GO:0005737">
    <property type="term" value="C:cytoplasm"/>
    <property type="evidence" value="ECO:0007669"/>
    <property type="project" value="TreeGrafter"/>
</dbReference>
<evidence type="ECO:0000256" key="3">
    <source>
        <dbReference type="ARBA" id="ARBA00022679"/>
    </source>
</evidence>
<keyword evidence="6 10" id="KW-0784">Thiamine biosynthesis</keyword>
<dbReference type="CDD" id="cd00564">
    <property type="entry name" value="TMP_TenI"/>
    <property type="match status" value="1"/>
</dbReference>
<evidence type="ECO:0000256" key="2">
    <source>
        <dbReference type="ARBA" id="ARBA00005165"/>
    </source>
</evidence>
<dbReference type="GO" id="GO:0004789">
    <property type="term" value="F:thiamine-phosphate diphosphorylase activity"/>
    <property type="evidence" value="ECO:0007669"/>
    <property type="project" value="UniProtKB-UniRule"/>
</dbReference>
<dbReference type="NCBIfam" id="TIGR00693">
    <property type="entry name" value="thiE"/>
    <property type="match status" value="1"/>
</dbReference>
<evidence type="ECO:0000256" key="7">
    <source>
        <dbReference type="ARBA" id="ARBA00047334"/>
    </source>
</evidence>
<dbReference type="PANTHER" id="PTHR20857">
    <property type="entry name" value="THIAMINE-PHOSPHATE PYROPHOSPHORYLASE"/>
    <property type="match status" value="1"/>
</dbReference>
<evidence type="ECO:0000256" key="5">
    <source>
        <dbReference type="ARBA" id="ARBA00022842"/>
    </source>
</evidence>
<feature type="domain" description="Thiamine phosphate synthase/TenI" evidence="13">
    <location>
        <begin position="18"/>
        <end position="205"/>
    </location>
</feature>
<evidence type="ECO:0000313" key="14">
    <source>
        <dbReference type="EMBL" id="QFG68354.1"/>
    </source>
</evidence>
<evidence type="ECO:0000256" key="12">
    <source>
        <dbReference type="RuleBase" id="RU004253"/>
    </source>
</evidence>
<evidence type="ECO:0000313" key="15">
    <source>
        <dbReference type="Proteomes" id="UP000326546"/>
    </source>
</evidence>